<accession>A0ACB8SSX6</accession>
<gene>
    <name evidence="1" type="ORF">BV25DRAFT_1808826</name>
</gene>
<dbReference type="Proteomes" id="UP000814140">
    <property type="component" value="Unassembled WGS sequence"/>
</dbReference>
<protein>
    <submittedName>
        <fullName evidence="1">FAD/NAD(P)-binding domain-containing protein</fullName>
    </submittedName>
</protein>
<organism evidence="1 2">
    <name type="scientific">Artomyces pyxidatus</name>
    <dbReference type="NCBI Taxonomy" id="48021"/>
    <lineage>
        <taxon>Eukaryota</taxon>
        <taxon>Fungi</taxon>
        <taxon>Dikarya</taxon>
        <taxon>Basidiomycota</taxon>
        <taxon>Agaricomycotina</taxon>
        <taxon>Agaricomycetes</taxon>
        <taxon>Russulales</taxon>
        <taxon>Auriscalpiaceae</taxon>
        <taxon>Artomyces</taxon>
    </lineage>
</organism>
<keyword evidence="2" id="KW-1185">Reference proteome</keyword>
<dbReference type="EMBL" id="MU277225">
    <property type="protein sequence ID" value="KAI0059599.1"/>
    <property type="molecule type" value="Genomic_DNA"/>
</dbReference>
<evidence type="ECO:0000313" key="2">
    <source>
        <dbReference type="Proteomes" id="UP000814140"/>
    </source>
</evidence>
<sequence length="518" mass="57068">MRVAVVGSGVSGLAATWHLNEYTEHEVHLYEADGRPGGHANTVTASQPGKTPVDVDTYIVFNPTTYPNFLRFLRLHPDIEILKTEMTFSVSRDAGAFEWAGDGLRAVFCQPLRVFDPGMWRMLYDVLRFNACARSLLAEEDFEGKELSIGAYLEREGYSAGFRDDYILPMTAAVWSTPPDLCALDFPAKTLIRFFHNHHLLQIIGKPSWLTIAGGSKKYVNAILSKLPSSYLRLNTPVRSVHSNQDGGKTSVILHTEAGETVVYDHVIFACHSDQALKIIEAGEGGATDDEKRILGRFGWSRNEVVLHSDESFMPRSRLAWSCWNYLTTSGTGPDGTERANSSQVSLPCSDYPLPRLIGSSDYMNGLQHISVAKHGLLLATLNPLSQPAPEKTLARFRYDHPILTGDAVRMQAEMPKIQNVRGLSFAGAWMRYGFHEDGFAAGLRAAATLGSSTSFQVENAERAGAETVGLVARAFGLFESSGARAAIGKVLSVWILTLFLLVDRVFAIQHRQKDKTA</sequence>
<reference evidence="1" key="1">
    <citation type="submission" date="2021-03" db="EMBL/GenBank/DDBJ databases">
        <authorList>
            <consortium name="DOE Joint Genome Institute"/>
            <person name="Ahrendt S."/>
            <person name="Looney B.P."/>
            <person name="Miyauchi S."/>
            <person name="Morin E."/>
            <person name="Drula E."/>
            <person name="Courty P.E."/>
            <person name="Chicoki N."/>
            <person name="Fauchery L."/>
            <person name="Kohler A."/>
            <person name="Kuo A."/>
            <person name="Labutti K."/>
            <person name="Pangilinan J."/>
            <person name="Lipzen A."/>
            <person name="Riley R."/>
            <person name="Andreopoulos W."/>
            <person name="He G."/>
            <person name="Johnson J."/>
            <person name="Barry K.W."/>
            <person name="Grigoriev I.V."/>
            <person name="Nagy L."/>
            <person name="Hibbett D."/>
            <person name="Henrissat B."/>
            <person name="Matheny P.B."/>
            <person name="Labbe J."/>
            <person name="Martin F."/>
        </authorList>
    </citation>
    <scope>NUCLEOTIDE SEQUENCE</scope>
    <source>
        <strain evidence="1">HHB10654</strain>
    </source>
</reference>
<evidence type="ECO:0000313" key="1">
    <source>
        <dbReference type="EMBL" id="KAI0059599.1"/>
    </source>
</evidence>
<name>A0ACB8SSX6_9AGAM</name>
<comment type="caution">
    <text evidence="1">The sequence shown here is derived from an EMBL/GenBank/DDBJ whole genome shotgun (WGS) entry which is preliminary data.</text>
</comment>
<reference evidence="1" key="2">
    <citation type="journal article" date="2022" name="New Phytol.">
        <title>Evolutionary transition to the ectomycorrhizal habit in the genomes of a hyperdiverse lineage of mushroom-forming fungi.</title>
        <authorList>
            <person name="Looney B."/>
            <person name="Miyauchi S."/>
            <person name="Morin E."/>
            <person name="Drula E."/>
            <person name="Courty P.E."/>
            <person name="Kohler A."/>
            <person name="Kuo A."/>
            <person name="LaButti K."/>
            <person name="Pangilinan J."/>
            <person name="Lipzen A."/>
            <person name="Riley R."/>
            <person name="Andreopoulos W."/>
            <person name="He G."/>
            <person name="Johnson J."/>
            <person name="Nolan M."/>
            <person name="Tritt A."/>
            <person name="Barry K.W."/>
            <person name="Grigoriev I.V."/>
            <person name="Nagy L.G."/>
            <person name="Hibbett D."/>
            <person name="Henrissat B."/>
            <person name="Matheny P.B."/>
            <person name="Labbe J."/>
            <person name="Martin F.M."/>
        </authorList>
    </citation>
    <scope>NUCLEOTIDE SEQUENCE</scope>
    <source>
        <strain evidence="1">HHB10654</strain>
    </source>
</reference>
<proteinExistence type="predicted"/>